<proteinExistence type="predicted"/>
<evidence type="ECO:0000313" key="2">
    <source>
        <dbReference type="Proteomes" id="UP000624041"/>
    </source>
</evidence>
<keyword evidence="2" id="KW-1185">Reference proteome</keyword>
<dbReference type="Proteomes" id="UP000624041">
    <property type="component" value="Unassembled WGS sequence"/>
</dbReference>
<evidence type="ECO:0000313" key="1">
    <source>
        <dbReference type="EMBL" id="GGN56043.1"/>
    </source>
</evidence>
<dbReference type="AlphaFoldDB" id="A0A917XX56"/>
<dbReference type="RefSeq" id="WP_188856696.1">
    <property type="nucleotide sequence ID" value="NZ_BMOS01000008.1"/>
</dbReference>
<reference evidence="1" key="1">
    <citation type="journal article" date="2014" name="Int. J. Syst. Evol. Microbiol.">
        <title>Complete genome sequence of Corynebacterium casei LMG S-19264T (=DSM 44701T), isolated from a smear-ripened cheese.</title>
        <authorList>
            <consortium name="US DOE Joint Genome Institute (JGI-PGF)"/>
            <person name="Walter F."/>
            <person name="Albersmeier A."/>
            <person name="Kalinowski J."/>
            <person name="Ruckert C."/>
        </authorList>
    </citation>
    <scope>NUCLEOTIDE SEQUENCE</scope>
    <source>
        <strain evidence="1">JCM 17251</strain>
    </source>
</reference>
<sequence>MEKILLNYTITQNDNALLPGRSTHYDTIVLTSEGKHYVKKPPFDIIKESASKTFLTYEGSTHLIREKLGFKYKVPLPINTALGIYAIPTMSPSHPDCIWLFYHRIESIEDISEESVLNKSNVHFVDGTSLSLTTSCYSLDKQMKRTQQCIDKFDAGQALSY</sequence>
<protein>
    <submittedName>
        <fullName evidence="1">Competence protein</fullName>
    </submittedName>
</protein>
<organism evidence="1 2">
    <name type="scientific">Oceanobacillus indicireducens</name>
    <dbReference type="NCBI Taxonomy" id="1004261"/>
    <lineage>
        <taxon>Bacteria</taxon>
        <taxon>Bacillati</taxon>
        <taxon>Bacillota</taxon>
        <taxon>Bacilli</taxon>
        <taxon>Bacillales</taxon>
        <taxon>Bacillaceae</taxon>
        <taxon>Oceanobacillus</taxon>
    </lineage>
</organism>
<gene>
    <name evidence="1" type="ORF">GCM10007971_15440</name>
</gene>
<comment type="caution">
    <text evidence="1">The sequence shown here is derived from an EMBL/GenBank/DDBJ whole genome shotgun (WGS) entry which is preliminary data.</text>
</comment>
<dbReference type="GO" id="GO:0030420">
    <property type="term" value="P:establishment of competence for transformation"/>
    <property type="evidence" value="ECO:0007669"/>
    <property type="project" value="InterPro"/>
</dbReference>
<dbReference type="EMBL" id="BMOS01000008">
    <property type="protein sequence ID" value="GGN56043.1"/>
    <property type="molecule type" value="Genomic_DNA"/>
</dbReference>
<reference evidence="1" key="2">
    <citation type="submission" date="2020-09" db="EMBL/GenBank/DDBJ databases">
        <authorList>
            <person name="Sun Q."/>
            <person name="Ohkuma M."/>
        </authorList>
    </citation>
    <scope>NUCLEOTIDE SEQUENCE</scope>
    <source>
        <strain evidence="1">JCM 17251</strain>
    </source>
</reference>
<accession>A0A917XX56</accession>
<name>A0A917XX56_9BACI</name>
<dbReference type="Pfam" id="PF06338">
    <property type="entry name" value="ComK"/>
    <property type="match status" value="1"/>
</dbReference>
<dbReference type="InterPro" id="IPR010461">
    <property type="entry name" value="ComK"/>
</dbReference>